<evidence type="ECO:0000313" key="2">
    <source>
        <dbReference type="Proteomes" id="UP001501444"/>
    </source>
</evidence>
<gene>
    <name evidence="1" type="ORF">GCM10010170_100020</name>
</gene>
<comment type="caution">
    <text evidence="1">The sequence shown here is derived from an EMBL/GenBank/DDBJ whole genome shotgun (WGS) entry which is preliminary data.</text>
</comment>
<keyword evidence="2" id="KW-1185">Reference proteome</keyword>
<accession>A0ABN3HWR2</accession>
<name>A0ABN3HWR2_9ACTN</name>
<organism evidence="1 2">
    <name type="scientific">Dactylosporangium salmoneum</name>
    <dbReference type="NCBI Taxonomy" id="53361"/>
    <lineage>
        <taxon>Bacteria</taxon>
        <taxon>Bacillati</taxon>
        <taxon>Actinomycetota</taxon>
        <taxon>Actinomycetes</taxon>
        <taxon>Micromonosporales</taxon>
        <taxon>Micromonosporaceae</taxon>
        <taxon>Dactylosporangium</taxon>
    </lineage>
</organism>
<dbReference type="Proteomes" id="UP001501444">
    <property type="component" value="Unassembled WGS sequence"/>
</dbReference>
<evidence type="ECO:0000313" key="1">
    <source>
        <dbReference type="EMBL" id="GAA2388702.1"/>
    </source>
</evidence>
<sequence>MSQRHRSFDGGTLSCAQLNEFSTDLLQVLRSVARGITGGTIGFNGRSEGFLRKGESLTQFVELARRAGLPPRRQLGAELPQLGQQFIAGLDFGAAGSHRPAQLKTTTLHGLRVEQRRVRLDDELFYRCGFAGMFGRGTGLSVHSE</sequence>
<reference evidence="1 2" key="1">
    <citation type="journal article" date="2019" name="Int. J. Syst. Evol. Microbiol.">
        <title>The Global Catalogue of Microorganisms (GCM) 10K type strain sequencing project: providing services to taxonomists for standard genome sequencing and annotation.</title>
        <authorList>
            <consortium name="The Broad Institute Genomics Platform"/>
            <consortium name="The Broad Institute Genome Sequencing Center for Infectious Disease"/>
            <person name="Wu L."/>
            <person name="Ma J."/>
        </authorList>
    </citation>
    <scope>NUCLEOTIDE SEQUENCE [LARGE SCALE GENOMIC DNA]</scope>
    <source>
        <strain evidence="1 2">JCM 3272</strain>
    </source>
</reference>
<dbReference type="EMBL" id="BAAARV010000114">
    <property type="protein sequence ID" value="GAA2388702.1"/>
    <property type="molecule type" value="Genomic_DNA"/>
</dbReference>
<proteinExistence type="predicted"/>
<protein>
    <submittedName>
        <fullName evidence="1">Uncharacterized protein</fullName>
    </submittedName>
</protein>